<dbReference type="STRING" id="655355.SAMN05216283_1058"/>
<protein>
    <submittedName>
        <fullName evidence="2">Uncharacterized protein</fullName>
    </submittedName>
</protein>
<reference evidence="2 3" key="1">
    <citation type="submission" date="2016-10" db="EMBL/GenBank/DDBJ databases">
        <authorList>
            <person name="de Groot N.N."/>
        </authorList>
    </citation>
    <scope>NUCLEOTIDE SEQUENCE [LARGE SCALE GENOMIC DNA]</scope>
    <source>
        <strain evidence="2 3">CGMCC 1.9156</strain>
    </source>
</reference>
<dbReference type="Proteomes" id="UP000198964">
    <property type="component" value="Unassembled WGS sequence"/>
</dbReference>
<evidence type="ECO:0000256" key="1">
    <source>
        <dbReference type="SAM" id="MobiDB-lite"/>
    </source>
</evidence>
<accession>A0A1I2I1K8</accession>
<proteinExistence type="predicted"/>
<dbReference type="EMBL" id="FONW01000005">
    <property type="protein sequence ID" value="SFF34796.1"/>
    <property type="molecule type" value="Genomic_DNA"/>
</dbReference>
<feature type="compositionally biased region" description="Basic residues" evidence="1">
    <location>
        <begin position="16"/>
        <end position="25"/>
    </location>
</feature>
<evidence type="ECO:0000313" key="3">
    <source>
        <dbReference type="Proteomes" id="UP000198964"/>
    </source>
</evidence>
<organism evidence="2 3">
    <name type="scientific">Sunxiuqinia elliptica</name>
    <dbReference type="NCBI Taxonomy" id="655355"/>
    <lineage>
        <taxon>Bacteria</taxon>
        <taxon>Pseudomonadati</taxon>
        <taxon>Bacteroidota</taxon>
        <taxon>Bacteroidia</taxon>
        <taxon>Marinilabiliales</taxon>
        <taxon>Prolixibacteraceae</taxon>
        <taxon>Sunxiuqinia</taxon>
    </lineage>
</organism>
<keyword evidence="3" id="KW-1185">Reference proteome</keyword>
<dbReference type="AlphaFoldDB" id="A0A1I2I1K8"/>
<feature type="region of interest" description="Disordered" evidence="1">
    <location>
        <begin position="1"/>
        <end position="37"/>
    </location>
</feature>
<sequence>MAKKGNDLKTPQKSIKEKRHEKKLKKAEEKVAKRKKK</sequence>
<name>A0A1I2I1K8_9BACT</name>
<gene>
    <name evidence="2" type="ORF">SAMN05216283_1058</name>
</gene>
<evidence type="ECO:0000313" key="2">
    <source>
        <dbReference type="EMBL" id="SFF34796.1"/>
    </source>
</evidence>